<evidence type="ECO:0000313" key="11">
    <source>
        <dbReference type="Proteomes" id="UP000271678"/>
    </source>
</evidence>
<feature type="transmembrane region" description="Helical" evidence="8">
    <location>
        <begin position="25"/>
        <end position="46"/>
    </location>
</feature>
<dbReference type="GO" id="GO:0016763">
    <property type="term" value="F:pentosyltransferase activity"/>
    <property type="evidence" value="ECO:0007669"/>
    <property type="project" value="TreeGrafter"/>
</dbReference>
<sequence length="543" mass="58305">MEGVVAIQRTRPHQPTTRHRLPDTAAGRTGVLLLLALAAGIALFRFRLSPLYPQRNDINSDFYVYQVVGNAWAHGQLPYRDVYDVKGPFFYLLFGGFARLRAWSVGPPLAMLAVCAFAALWLAHRIALRILGPVGAVLSALSSGALIYLAVLGVSTSFTCEELAVPGVLLMLWLVLRALDGEPVATRWWVLDGVVFGALFWAKYQVIAPWAAMLIALLVVGRDGHRALPMRELGRIVLAGLAGCAITTVVTLAPYAGGMRSLLQAYFVAKLQAPRRNNEFALEGRYAAELFTGNPIVVVTLCLALLTFLLCSLAWTRLQAETRAAAAVFAVAMPLSMWAAVVGVRHPNNVLVPLCFVAVALPMAAATLRRPGQATAVTAVVAVLAFAGVIPSMQQSGPDYGLGRASLPIRCVVHSSHRHFTAPSTAAAFVDSAKGGPILSVNSLFAARALYRTHTVPPHRFEFADLSWVYTTPAAATQLQYLRDGTFAYVWVSGARIGPAGLTFRDAPGPGVPTPAEAAELALNYRPILACGGQQLLHREDGR</sequence>
<dbReference type="GO" id="GO:0005886">
    <property type="term" value="C:plasma membrane"/>
    <property type="evidence" value="ECO:0007669"/>
    <property type="project" value="UniProtKB-SubCell"/>
</dbReference>
<protein>
    <recommendedName>
        <fullName evidence="9">Glycosyltransferase RgtA/B/C/D-like domain-containing protein</fullName>
    </recommendedName>
</protein>
<comment type="subcellular location">
    <subcellularLocation>
        <location evidence="1">Cell membrane</location>
        <topology evidence="1">Multi-pass membrane protein</topology>
    </subcellularLocation>
</comment>
<gene>
    <name evidence="10" type="ORF">EFY87_00635</name>
</gene>
<dbReference type="InterPro" id="IPR050297">
    <property type="entry name" value="LipidA_mod_glycosyltrf_83"/>
</dbReference>
<dbReference type="GO" id="GO:0009103">
    <property type="term" value="P:lipopolysaccharide biosynthetic process"/>
    <property type="evidence" value="ECO:0007669"/>
    <property type="project" value="UniProtKB-ARBA"/>
</dbReference>
<feature type="transmembrane region" description="Helical" evidence="8">
    <location>
        <begin position="324"/>
        <end position="344"/>
    </location>
</feature>
<keyword evidence="3" id="KW-0328">Glycosyltransferase</keyword>
<proteinExistence type="predicted"/>
<name>A0A3M9MI61_9MICO</name>
<organism evidence="10 11">
    <name type="scientific">Flexivirga caeni</name>
    <dbReference type="NCBI Taxonomy" id="2294115"/>
    <lineage>
        <taxon>Bacteria</taxon>
        <taxon>Bacillati</taxon>
        <taxon>Actinomycetota</taxon>
        <taxon>Actinomycetes</taxon>
        <taxon>Micrococcales</taxon>
        <taxon>Dermacoccaceae</taxon>
        <taxon>Flexivirga</taxon>
    </lineage>
</organism>
<evidence type="ECO:0000313" key="10">
    <source>
        <dbReference type="EMBL" id="RNI25184.1"/>
    </source>
</evidence>
<keyword evidence="6 8" id="KW-1133">Transmembrane helix</keyword>
<keyword evidence="2" id="KW-1003">Cell membrane</keyword>
<evidence type="ECO:0000256" key="4">
    <source>
        <dbReference type="ARBA" id="ARBA00022679"/>
    </source>
</evidence>
<feature type="transmembrane region" description="Helical" evidence="8">
    <location>
        <begin position="375"/>
        <end position="393"/>
    </location>
</feature>
<feature type="transmembrane region" description="Helical" evidence="8">
    <location>
        <begin position="350"/>
        <end position="368"/>
    </location>
</feature>
<evidence type="ECO:0000256" key="5">
    <source>
        <dbReference type="ARBA" id="ARBA00022692"/>
    </source>
</evidence>
<evidence type="ECO:0000256" key="8">
    <source>
        <dbReference type="SAM" id="Phobius"/>
    </source>
</evidence>
<dbReference type="AlphaFoldDB" id="A0A3M9MI61"/>
<reference evidence="10 11" key="1">
    <citation type="submission" date="2018-11" db="EMBL/GenBank/DDBJ databases">
        <title>Draft genome of Simplicispira Flexivirga sp. BO-16.</title>
        <authorList>
            <person name="Im W.T."/>
        </authorList>
    </citation>
    <scope>NUCLEOTIDE SEQUENCE [LARGE SCALE GENOMIC DNA]</scope>
    <source>
        <strain evidence="10 11">BO-16</strain>
    </source>
</reference>
<feature type="transmembrane region" description="Helical" evidence="8">
    <location>
        <begin position="102"/>
        <end position="124"/>
    </location>
</feature>
<feature type="transmembrane region" description="Helical" evidence="8">
    <location>
        <begin position="199"/>
        <end position="221"/>
    </location>
</feature>
<keyword evidence="5 8" id="KW-0812">Transmembrane</keyword>
<keyword evidence="11" id="KW-1185">Reference proteome</keyword>
<accession>A0A3M9MI61</accession>
<dbReference type="Proteomes" id="UP000271678">
    <property type="component" value="Unassembled WGS sequence"/>
</dbReference>
<feature type="transmembrane region" description="Helical" evidence="8">
    <location>
        <begin position="296"/>
        <end position="315"/>
    </location>
</feature>
<evidence type="ECO:0000256" key="2">
    <source>
        <dbReference type="ARBA" id="ARBA00022475"/>
    </source>
</evidence>
<feature type="transmembrane region" description="Helical" evidence="8">
    <location>
        <begin position="233"/>
        <end position="256"/>
    </location>
</feature>
<dbReference type="PANTHER" id="PTHR33908:SF11">
    <property type="entry name" value="MEMBRANE PROTEIN"/>
    <property type="match status" value="1"/>
</dbReference>
<dbReference type="InterPro" id="IPR038731">
    <property type="entry name" value="RgtA/B/C-like"/>
</dbReference>
<evidence type="ECO:0000259" key="9">
    <source>
        <dbReference type="Pfam" id="PF13231"/>
    </source>
</evidence>
<feature type="domain" description="Glycosyltransferase RgtA/B/C/D-like" evidence="9">
    <location>
        <begin position="88"/>
        <end position="221"/>
    </location>
</feature>
<evidence type="ECO:0000256" key="1">
    <source>
        <dbReference type="ARBA" id="ARBA00004651"/>
    </source>
</evidence>
<dbReference type="Pfam" id="PF13231">
    <property type="entry name" value="PMT_2"/>
    <property type="match status" value="1"/>
</dbReference>
<evidence type="ECO:0000256" key="6">
    <source>
        <dbReference type="ARBA" id="ARBA00022989"/>
    </source>
</evidence>
<evidence type="ECO:0000256" key="3">
    <source>
        <dbReference type="ARBA" id="ARBA00022676"/>
    </source>
</evidence>
<comment type="caution">
    <text evidence="10">The sequence shown here is derived from an EMBL/GenBank/DDBJ whole genome shotgun (WGS) entry which is preliminary data.</text>
</comment>
<keyword evidence="4" id="KW-0808">Transferase</keyword>
<dbReference type="EMBL" id="RJJQ01000001">
    <property type="protein sequence ID" value="RNI25184.1"/>
    <property type="molecule type" value="Genomic_DNA"/>
</dbReference>
<dbReference type="PANTHER" id="PTHR33908">
    <property type="entry name" value="MANNOSYLTRANSFERASE YKCB-RELATED"/>
    <property type="match status" value="1"/>
</dbReference>
<feature type="transmembrane region" description="Helical" evidence="8">
    <location>
        <begin position="130"/>
        <end position="151"/>
    </location>
</feature>
<evidence type="ECO:0000256" key="7">
    <source>
        <dbReference type="ARBA" id="ARBA00023136"/>
    </source>
</evidence>
<keyword evidence="7 8" id="KW-0472">Membrane</keyword>